<protein>
    <submittedName>
        <fullName evidence="2">Uncharacterized protein</fullName>
    </submittedName>
</protein>
<reference evidence="2" key="1">
    <citation type="submission" date="2024-07" db="EMBL/GenBank/DDBJ databases">
        <authorList>
            <person name="Yu S.T."/>
        </authorList>
    </citation>
    <scope>NUCLEOTIDE SEQUENCE</scope>
    <source>
        <strain evidence="2">R35</strain>
    </source>
</reference>
<gene>
    <name evidence="2" type="ORF">AB5J50_50720</name>
</gene>
<keyword evidence="1" id="KW-1133">Transmembrane helix</keyword>
<dbReference type="AlphaFoldDB" id="A0AB39SL60"/>
<evidence type="ECO:0000256" key="1">
    <source>
        <dbReference type="SAM" id="Phobius"/>
    </source>
</evidence>
<keyword evidence="1" id="KW-0812">Transmembrane</keyword>
<sequence length="40" mass="4584">MKGPIRRMDERGWGWRQWALQLLIVLAVVGFIVPAVLYGS</sequence>
<name>A0AB39SL60_9ACTN</name>
<keyword evidence="1" id="KW-0472">Membrane</keyword>
<evidence type="ECO:0000313" key="2">
    <source>
        <dbReference type="EMBL" id="XDQ68432.1"/>
    </source>
</evidence>
<dbReference type="RefSeq" id="WP_369265243.1">
    <property type="nucleotide sequence ID" value="NZ_CP163440.1"/>
</dbReference>
<organism evidence="2">
    <name type="scientific">Streptomyces sp. R35</name>
    <dbReference type="NCBI Taxonomy" id="3238630"/>
    <lineage>
        <taxon>Bacteria</taxon>
        <taxon>Bacillati</taxon>
        <taxon>Actinomycetota</taxon>
        <taxon>Actinomycetes</taxon>
        <taxon>Kitasatosporales</taxon>
        <taxon>Streptomycetaceae</taxon>
        <taxon>Streptomyces</taxon>
    </lineage>
</organism>
<dbReference type="EMBL" id="CP163440">
    <property type="protein sequence ID" value="XDQ68432.1"/>
    <property type="molecule type" value="Genomic_DNA"/>
</dbReference>
<proteinExistence type="predicted"/>
<feature type="transmembrane region" description="Helical" evidence="1">
    <location>
        <begin position="20"/>
        <end position="39"/>
    </location>
</feature>
<accession>A0AB39SL60</accession>